<dbReference type="Proteomes" id="UP000008514">
    <property type="component" value="Chromosome"/>
</dbReference>
<keyword evidence="2" id="KW-1185">Reference proteome</keyword>
<reference evidence="1" key="1">
    <citation type="submission" date="2006-03" db="EMBL/GenBank/DDBJ databases">
        <authorList>
            <person name="Bowman J."/>
            <person name="Ferriera S."/>
            <person name="Johnson J."/>
            <person name="Kravitz S."/>
            <person name="Halpern A."/>
            <person name="Remington K."/>
            <person name="Beeson K."/>
            <person name="Tran B."/>
            <person name="Rogers Y.-H."/>
            <person name="Friedman R."/>
            <person name="Venter J.C."/>
        </authorList>
    </citation>
    <scope>NUCLEOTIDE SEQUENCE [LARGE SCALE GENOMIC DNA]</scope>
    <source>
        <strain evidence="1">ATCC 700755</strain>
    </source>
</reference>
<reference evidence="1" key="2">
    <citation type="submission" date="2012-09" db="EMBL/GenBank/DDBJ databases">
        <title>The complete sequence of Psychroflexus torquis an extreme psychrophile from sea-ice that is stimulated by light.</title>
        <authorList>
            <person name="Feng S."/>
            <person name="Powell S.M."/>
            <person name="Bowman J.P."/>
        </authorList>
    </citation>
    <scope>NUCLEOTIDE SEQUENCE [LARGE SCALE GENOMIC DNA]</scope>
    <source>
        <strain evidence="1">ATCC 700755</strain>
    </source>
</reference>
<gene>
    <name evidence="1" type="ordered locus">P700755_001476</name>
</gene>
<organism evidence="1 2">
    <name type="scientific">Psychroflexus torquis (strain ATCC 700755 / CIP 106069 / ACAM 623)</name>
    <dbReference type="NCBI Taxonomy" id="313595"/>
    <lineage>
        <taxon>Bacteria</taxon>
        <taxon>Pseudomonadati</taxon>
        <taxon>Bacteroidota</taxon>
        <taxon>Flavobacteriia</taxon>
        <taxon>Flavobacteriales</taxon>
        <taxon>Flavobacteriaceae</taxon>
        <taxon>Psychroflexus</taxon>
    </lineage>
</organism>
<dbReference type="HOGENOM" id="CLU_2846671_0_0_10"/>
<dbReference type="AlphaFoldDB" id="K4IEU0"/>
<name>K4IEU0_PSYTT</name>
<dbReference type="KEGG" id="ptq:P700755_001476"/>
<evidence type="ECO:0000313" key="2">
    <source>
        <dbReference type="Proteomes" id="UP000008514"/>
    </source>
</evidence>
<proteinExistence type="predicted"/>
<dbReference type="RefSeq" id="WP_015023975.1">
    <property type="nucleotide sequence ID" value="NC_018721.1"/>
</dbReference>
<evidence type="ECO:0000313" key="1">
    <source>
        <dbReference type="EMBL" id="AFU68373.1"/>
    </source>
</evidence>
<protein>
    <submittedName>
        <fullName evidence="1">Uncharacterized protein</fullName>
    </submittedName>
</protein>
<dbReference type="EMBL" id="CP003879">
    <property type="protein sequence ID" value="AFU68373.1"/>
    <property type="molecule type" value="Genomic_DNA"/>
</dbReference>
<accession>K4IEU0</accession>
<sequence length="65" mass="7732">MLHFLWIWKDDLAKGEFEDETKFDEFIYSLVKFGLVVQNMNNGKYSLTNVGRTLYLKYVMKFGAK</sequence>